<keyword evidence="6 7" id="KW-0004">4Fe-4S</keyword>
<evidence type="ECO:0000313" key="9">
    <source>
        <dbReference type="EMBL" id="HGY10497.1"/>
    </source>
</evidence>
<evidence type="ECO:0000256" key="4">
    <source>
        <dbReference type="ARBA" id="ARBA00022967"/>
    </source>
</evidence>
<dbReference type="GO" id="GO:0005886">
    <property type="term" value="C:plasma membrane"/>
    <property type="evidence" value="ECO:0007669"/>
    <property type="project" value="UniProtKB-SubCell"/>
</dbReference>
<evidence type="ECO:0000256" key="1">
    <source>
        <dbReference type="ARBA" id="ARBA00009173"/>
    </source>
</evidence>
<dbReference type="SUPFAM" id="SSF56770">
    <property type="entry name" value="HydA/Nqo6-like"/>
    <property type="match status" value="1"/>
</dbReference>
<feature type="domain" description="NADH:ubiquinone oxidoreductase-like 20kDa subunit" evidence="8">
    <location>
        <begin position="39"/>
        <end position="146"/>
    </location>
</feature>
<dbReference type="GO" id="GO:0048038">
    <property type="term" value="F:quinone binding"/>
    <property type="evidence" value="ECO:0007669"/>
    <property type="project" value="UniProtKB-KW"/>
</dbReference>
<dbReference type="Proteomes" id="UP000885759">
    <property type="component" value="Unassembled WGS sequence"/>
</dbReference>
<dbReference type="EC" id="7.1.1.-" evidence="6"/>
<keyword evidence="5 6" id="KW-0520">NAD</keyword>
<feature type="binding site" evidence="6">
    <location>
        <position position="134"/>
    </location>
    <ligand>
        <name>[4Fe-4S] cluster</name>
        <dbReference type="ChEBI" id="CHEBI:49883"/>
    </ligand>
</feature>
<reference evidence="9" key="1">
    <citation type="journal article" date="2020" name="mSystems">
        <title>Genome- and Community-Level Interaction Insights into Carbon Utilization and Element Cycling Functions of Hydrothermarchaeota in Hydrothermal Sediment.</title>
        <authorList>
            <person name="Zhou Z."/>
            <person name="Liu Y."/>
            <person name="Xu W."/>
            <person name="Pan J."/>
            <person name="Luo Z.H."/>
            <person name="Li M."/>
        </authorList>
    </citation>
    <scope>NUCLEOTIDE SEQUENCE [LARGE SCALE GENOMIC DNA]</scope>
    <source>
        <strain evidence="9">HyVt-570</strain>
    </source>
</reference>
<protein>
    <recommendedName>
        <fullName evidence="6">NADH-quinone oxidoreductase subunit B</fullName>
        <ecNumber evidence="6">7.1.1.-</ecNumber>
    </recommendedName>
    <alternativeName>
        <fullName evidence="6">NADH dehydrogenase I subunit B</fullName>
    </alternativeName>
    <alternativeName>
        <fullName evidence="6">NDH-1 subunit B</fullName>
    </alternativeName>
</protein>
<dbReference type="GO" id="GO:0008137">
    <property type="term" value="F:NADH dehydrogenase (ubiquinone) activity"/>
    <property type="evidence" value="ECO:0007669"/>
    <property type="project" value="InterPro"/>
</dbReference>
<evidence type="ECO:0000256" key="5">
    <source>
        <dbReference type="ARBA" id="ARBA00023027"/>
    </source>
</evidence>
<comment type="subcellular location">
    <subcellularLocation>
        <location evidence="6">Cell membrane</location>
        <topology evidence="6">Peripheral membrane protein</topology>
        <orientation evidence="6">Cytoplasmic side</orientation>
    </subcellularLocation>
</comment>
<evidence type="ECO:0000256" key="2">
    <source>
        <dbReference type="ARBA" id="ARBA00022448"/>
    </source>
</evidence>
<comment type="catalytic activity">
    <reaction evidence="6">
        <text>a quinone + NADH + 5 H(+)(in) = a quinol + NAD(+) + 4 H(+)(out)</text>
        <dbReference type="Rhea" id="RHEA:57888"/>
        <dbReference type="ChEBI" id="CHEBI:15378"/>
        <dbReference type="ChEBI" id="CHEBI:24646"/>
        <dbReference type="ChEBI" id="CHEBI:57540"/>
        <dbReference type="ChEBI" id="CHEBI:57945"/>
        <dbReference type="ChEBI" id="CHEBI:132124"/>
    </reaction>
</comment>
<dbReference type="EMBL" id="DRPZ01000270">
    <property type="protein sequence ID" value="HGY10497.1"/>
    <property type="molecule type" value="Genomic_DNA"/>
</dbReference>
<keyword evidence="4 6" id="KW-1278">Translocase</keyword>
<dbReference type="NCBIfam" id="TIGR01957">
    <property type="entry name" value="nuoB_fam"/>
    <property type="match status" value="1"/>
</dbReference>
<keyword evidence="6 7" id="KW-0408">Iron</keyword>
<keyword evidence="6 7" id="KW-0411">Iron-sulfur</keyword>
<sequence>MGLLGSDERPRDIILGTLDDLINMARSRSMWPLTFGIACCAIEMMATWDPKIDADRFGMFFRNTPRQADVMIVSGTVNKKLAKRLRRLYDQMAEPKWVISMGACANQGGPFRQGYSVVEGVDKIVPVDVYIPGCPPRPEALLQALLLLRDKIADRELRYQKPREIPADYDVLAEPGKDGRLPVL</sequence>
<accession>A0A7C4ZI70</accession>
<comment type="function">
    <text evidence="6">NDH-1 shuttles electrons from NADH, via FMN and iron-sulfur (Fe-S) centers, to quinones in the respiratory chain. The immediate electron acceptor for the enzyme in this species is believed to be a menaquinone. Couples the redox reaction to proton translocation (for every two electrons transferred, four hydrogen ions are translocated across the cytoplasmic membrane), and thus conserves the redox energy in a proton gradient.</text>
</comment>
<dbReference type="GO" id="GO:0050136">
    <property type="term" value="F:NADH dehydrogenase (quinone) (non-electrogenic) activity"/>
    <property type="evidence" value="ECO:0007669"/>
    <property type="project" value="UniProtKB-UniRule"/>
</dbReference>
<dbReference type="NCBIfam" id="NF005012">
    <property type="entry name" value="PRK06411.1"/>
    <property type="match status" value="1"/>
</dbReference>
<dbReference type="Pfam" id="PF01058">
    <property type="entry name" value="Oxidored_q6"/>
    <property type="match status" value="1"/>
</dbReference>
<dbReference type="PROSITE" id="PS01150">
    <property type="entry name" value="COMPLEX1_20K"/>
    <property type="match status" value="1"/>
</dbReference>
<keyword evidence="2 6" id="KW-0813">Transport</keyword>
<proteinExistence type="inferred from homology"/>
<name>A0A7C4ZI70_9DEIN</name>
<dbReference type="AlphaFoldDB" id="A0A7C4ZI70"/>
<dbReference type="PANTHER" id="PTHR11995">
    <property type="entry name" value="NADH DEHYDROGENASE"/>
    <property type="match status" value="1"/>
</dbReference>
<organism evidence="9">
    <name type="scientific">Oceanithermus profundus</name>
    <dbReference type="NCBI Taxonomy" id="187137"/>
    <lineage>
        <taxon>Bacteria</taxon>
        <taxon>Thermotogati</taxon>
        <taxon>Deinococcota</taxon>
        <taxon>Deinococci</taxon>
        <taxon>Thermales</taxon>
        <taxon>Thermaceae</taxon>
        <taxon>Oceanithermus</taxon>
    </lineage>
</organism>
<comment type="similarity">
    <text evidence="1 6 7">Belongs to the complex I 20 kDa subunit family.</text>
</comment>
<feature type="binding site" evidence="6">
    <location>
        <position position="39"/>
    </location>
    <ligand>
        <name>[4Fe-4S] cluster</name>
        <dbReference type="ChEBI" id="CHEBI:49883"/>
    </ligand>
</feature>
<keyword evidence="6" id="KW-0472">Membrane</keyword>
<dbReference type="PANTHER" id="PTHR11995:SF14">
    <property type="entry name" value="NADH DEHYDROGENASE [UBIQUINONE] IRON-SULFUR PROTEIN 7, MITOCHONDRIAL"/>
    <property type="match status" value="1"/>
</dbReference>
<dbReference type="GO" id="GO:0015990">
    <property type="term" value="P:electron transport coupled proton transport"/>
    <property type="evidence" value="ECO:0007669"/>
    <property type="project" value="TreeGrafter"/>
</dbReference>
<keyword evidence="6 7" id="KW-0479">Metal-binding</keyword>
<feature type="binding site" evidence="6">
    <location>
        <position position="40"/>
    </location>
    <ligand>
        <name>[4Fe-4S] cluster</name>
        <dbReference type="ChEBI" id="CHEBI:49883"/>
    </ligand>
</feature>
<dbReference type="InterPro" id="IPR006138">
    <property type="entry name" value="NADH_UQ_OxRdtase_20Kd_su"/>
</dbReference>
<keyword evidence="3 6" id="KW-0874">Quinone</keyword>
<comment type="cofactor">
    <cofactor evidence="6">
        <name>[4Fe-4S] cluster</name>
        <dbReference type="ChEBI" id="CHEBI:49883"/>
    </cofactor>
    <text evidence="6">Binds 1 [4Fe-4S] cluster.</text>
</comment>
<comment type="caution">
    <text evidence="9">The sequence shown here is derived from an EMBL/GenBank/DDBJ whole genome shotgun (WGS) entry which is preliminary data.</text>
</comment>
<feature type="binding site" evidence="6">
    <location>
        <position position="104"/>
    </location>
    <ligand>
        <name>[4Fe-4S] cluster</name>
        <dbReference type="ChEBI" id="CHEBI:49883"/>
    </ligand>
</feature>
<evidence type="ECO:0000256" key="7">
    <source>
        <dbReference type="RuleBase" id="RU004464"/>
    </source>
</evidence>
<dbReference type="GO" id="GO:0009060">
    <property type="term" value="P:aerobic respiration"/>
    <property type="evidence" value="ECO:0007669"/>
    <property type="project" value="TreeGrafter"/>
</dbReference>
<keyword evidence="6" id="KW-1003">Cell membrane</keyword>
<dbReference type="InterPro" id="IPR006137">
    <property type="entry name" value="NADH_UbQ_OxRdtase-like_20kDa"/>
</dbReference>
<dbReference type="Gene3D" id="3.40.50.12280">
    <property type="match status" value="1"/>
</dbReference>
<dbReference type="GO" id="GO:0051539">
    <property type="term" value="F:4 iron, 4 sulfur cluster binding"/>
    <property type="evidence" value="ECO:0007669"/>
    <property type="project" value="UniProtKB-KW"/>
</dbReference>
<evidence type="ECO:0000259" key="8">
    <source>
        <dbReference type="Pfam" id="PF01058"/>
    </source>
</evidence>
<comment type="subunit">
    <text evidence="6">NDH-1 is composed of 15 different subunits. Subunits NuoB, C, D, E, F, and G constitute the peripheral sector of the complex.</text>
</comment>
<evidence type="ECO:0000256" key="3">
    <source>
        <dbReference type="ARBA" id="ARBA00022719"/>
    </source>
</evidence>
<dbReference type="HAMAP" id="MF_01356">
    <property type="entry name" value="NDH1_NuoB"/>
    <property type="match status" value="1"/>
</dbReference>
<dbReference type="GO" id="GO:0005506">
    <property type="term" value="F:iron ion binding"/>
    <property type="evidence" value="ECO:0007669"/>
    <property type="project" value="UniProtKB-UniRule"/>
</dbReference>
<gene>
    <name evidence="6" type="primary">nuoB</name>
    <name evidence="9" type="ORF">ENK37_10695</name>
</gene>
<dbReference type="FunFam" id="3.40.50.12280:FF:000002">
    <property type="entry name" value="NADH-quinone oxidoreductase subunit B"/>
    <property type="match status" value="1"/>
</dbReference>
<evidence type="ECO:0000256" key="6">
    <source>
        <dbReference type="HAMAP-Rule" id="MF_01356"/>
    </source>
</evidence>
<dbReference type="GO" id="GO:0045271">
    <property type="term" value="C:respiratory chain complex I"/>
    <property type="evidence" value="ECO:0007669"/>
    <property type="project" value="TreeGrafter"/>
</dbReference>